<evidence type="ECO:0000313" key="7">
    <source>
        <dbReference type="Proteomes" id="UP000190166"/>
    </source>
</evidence>
<reference evidence="6 7" key="1">
    <citation type="submission" date="2017-02" db="EMBL/GenBank/DDBJ databases">
        <authorList>
            <person name="Peterson S.W."/>
        </authorList>
    </citation>
    <scope>NUCLEOTIDE SEQUENCE [LARGE SCALE GENOMIC DNA]</scope>
    <source>
        <strain evidence="6 7">DSM 18108</strain>
    </source>
</reference>
<dbReference type="Proteomes" id="UP000190166">
    <property type="component" value="Unassembled WGS sequence"/>
</dbReference>
<comment type="subcellular location">
    <subcellularLocation>
        <location evidence="1">Periplasm</location>
    </subcellularLocation>
</comment>
<dbReference type="InterPro" id="IPR012480">
    <property type="entry name" value="Hepar_II_III_C"/>
</dbReference>
<dbReference type="Gene3D" id="1.50.10.100">
    <property type="entry name" value="Chondroitin AC/alginate lyase"/>
    <property type="match status" value="1"/>
</dbReference>
<organism evidence="6 7">
    <name type="scientific">Chitinophaga ginsengisegetis</name>
    <dbReference type="NCBI Taxonomy" id="393003"/>
    <lineage>
        <taxon>Bacteria</taxon>
        <taxon>Pseudomonadati</taxon>
        <taxon>Bacteroidota</taxon>
        <taxon>Chitinophagia</taxon>
        <taxon>Chitinophagales</taxon>
        <taxon>Chitinophagaceae</taxon>
        <taxon>Chitinophaga</taxon>
    </lineage>
</organism>
<proteinExistence type="predicted"/>
<evidence type="ECO:0000256" key="4">
    <source>
        <dbReference type="ARBA" id="ARBA00023239"/>
    </source>
</evidence>
<evidence type="ECO:0000256" key="3">
    <source>
        <dbReference type="ARBA" id="ARBA00022764"/>
    </source>
</evidence>
<feature type="domain" description="Heparinase II/III-like C-terminal" evidence="5">
    <location>
        <begin position="523"/>
        <end position="592"/>
    </location>
</feature>
<dbReference type="GO" id="GO:0016829">
    <property type="term" value="F:lyase activity"/>
    <property type="evidence" value="ECO:0007669"/>
    <property type="project" value="UniProtKB-KW"/>
</dbReference>
<evidence type="ECO:0000256" key="1">
    <source>
        <dbReference type="ARBA" id="ARBA00004418"/>
    </source>
</evidence>
<dbReference type="InterPro" id="IPR008929">
    <property type="entry name" value="Chondroitin_lyas"/>
</dbReference>
<dbReference type="PANTHER" id="PTHR39210:SF1">
    <property type="entry name" value="HEPARIN-SULFATE LYASE"/>
    <property type="match status" value="1"/>
</dbReference>
<dbReference type="EMBL" id="FUZZ01000006">
    <property type="protein sequence ID" value="SKD10005.1"/>
    <property type="molecule type" value="Genomic_DNA"/>
</dbReference>
<keyword evidence="4" id="KW-0456">Lyase</keyword>
<dbReference type="Gene3D" id="2.70.98.70">
    <property type="match status" value="1"/>
</dbReference>
<name>A0A1T5PB80_9BACT</name>
<evidence type="ECO:0000259" key="5">
    <source>
        <dbReference type="Pfam" id="PF07940"/>
    </source>
</evidence>
<accession>A0A1T5PB80</accession>
<dbReference type="GO" id="GO:0042597">
    <property type="term" value="C:periplasmic space"/>
    <property type="evidence" value="ECO:0007669"/>
    <property type="project" value="UniProtKB-SubCell"/>
</dbReference>
<gene>
    <name evidence="6" type="ORF">SAMN05660461_5905</name>
</gene>
<keyword evidence="7" id="KW-1185">Reference proteome</keyword>
<keyword evidence="3" id="KW-0574">Periplasm</keyword>
<dbReference type="PANTHER" id="PTHR39210">
    <property type="entry name" value="HEPARIN-SULFATE LYASE"/>
    <property type="match status" value="1"/>
</dbReference>
<evidence type="ECO:0000313" key="6">
    <source>
        <dbReference type="EMBL" id="SKD10005.1"/>
    </source>
</evidence>
<dbReference type="SUPFAM" id="SSF48230">
    <property type="entry name" value="Chondroitin AC/alginate lyase"/>
    <property type="match status" value="1"/>
</dbReference>
<keyword evidence="2" id="KW-0732">Signal</keyword>
<dbReference type="Pfam" id="PF07940">
    <property type="entry name" value="Hepar_II_III_C"/>
    <property type="match status" value="1"/>
</dbReference>
<evidence type="ECO:0000256" key="2">
    <source>
        <dbReference type="ARBA" id="ARBA00022729"/>
    </source>
</evidence>
<dbReference type="AlphaFoldDB" id="A0A1T5PB80"/>
<dbReference type="STRING" id="393003.SAMN05660461_5905"/>
<protein>
    <submittedName>
        <fullName evidence="6">Heparinase II/III-like protein</fullName>
    </submittedName>
</protein>
<sequence length="1035" mass="116393">MIKSGFFYSVLIGLHILIPTCVLAQEKGKPAEIPAYVAKPEREPGYPLKQNRMIYTEKDVQVALNNIQHYVKAGNIRDGIVQEANQWLGWKDEDLRSLLTDAVVPRAFDLNPLGCPQHGDAVFKKGGTYPWIIDPREPFKVKCPVGGETYPSNDYGAYYKSGFTQKKGWDGDYTDSGWGWIAPDGERYWFVAYANHWLWKSYIEPAILNLGRAYLLTGDKRYAHKAAVMLYRLAEVYPSMDHANQSRYGYILKQQGGVYNGKIFNLIWETGFIQNIAEAYDAVWDSIDDDVALQKLYGKSGRQIRAAVEANVLEEAVDAYQEFKIQGNYGMHQAALLYVLLARQFMETGKYIHKMVDEPGVSRVQTGIRYALYNMIFRDGTPLESPGYNILTVEKLAVLGALLKRAGKDLFGETRMRMMFESPLQMVVAKKYTPDIGDSGSTLGGIVGLNSNIYQVAYENYGTSEFLNWLKFMDKTGDNSFNSYQSLFRHVIKDTLREKIALAPENTRLLAGYGMGILNNKNDNIGVSFNYGYKGTHYHWDFLNVELFANGQKMMPDLGYPDAMNEFVKEVYTWSTNTVSHSTVVVDAQEQYLNTAGNLHSFSDGTFARSMDASTLPYGQVSEYRRNVVMVDADTGRSYFVDFFRVTGGHQHDYSLHGPPGTEKAIQGKWSGIQPGTFAGPDIKPGEIYDNQKMNAPGYTGSYGSYRGSGYQHLFNVQQLKSNYSVTEFAHINDSSARLRIHVLPDKEQRVFKADAFNKPRAKDYIIKYLLVQGKSAGEQDTLKSIFTSVWEPFAAVPFISHLEKLPIRGGDARAVKISRDHFVEIVINDTGNAVKYIPALDIETDATTAVVTLGAGKKLHRVYYTNGTFLKWKNRVFRSSVVEGIISAVDVKNNTISIMPGRPVTDAAKYEQQIVHVYNTYRKTVHPVAIAEYRNGILKIKTSDDLLIGRLTADSIDNRKIYTETTLPFAALYKGATLLDAGFQPQGVITRLTEDGEIETTGKLTIRKGNDLWISNVGTGEKIIIHPMFSWVEK</sequence>